<dbReference type="PANTHER" id="PTHR33129">
    <property type="entry name" value="PROTEIN KINASE DOMAIN-CONTAINING PROTEIN-RELATED"/>
    <property type="match status" value="1"/>
</dbReference>
<sequence>MDAEMIASLAEYFPIPKNDSSSIVMSQLRDSLYMGEALRNTLGSRQALPPPISDSDGQPTIFEYTTPHDFSPEDHKIQDDLKSTFLDVRGIPFGNGGPSHILIREEYETVFQYLCSVSQEVPNCHGVTITGQSGIGKSLCLYYLLVRRPLQGLPVAFQVDSKYVLLFLESGTYVIPNTGTLDLLPDRIWALVDSTARPLVKPADFLSSPSSPFFLIQAASHSPAAPFQPSEIPLTLMGLYFVFRLFGPSARGISTRVFQIKQYLHRMRCSALQTIFRDVESTSSEHICHQVFFIFPDPQSRSSPRYDTPSKYVGKLLRDCWVLKDRKKTQEMRAYHATLSNMKPKSRSPEGDLFQQFPHPALFQRFYGTNISELPITLKGGQYWYDTDVRQANRNIRFEPRTPNRRSSSA</sequence>
<protein>
    <submittedName>
        <fullName evidence="1">Uncharacterized protein</fullName>
    </submittedName>
</protein>
<name>A0A067MPL6_BOTB1</name>
<dbReference type="Proteomes" id="UP000027195">
    <property type="component" value="Unassembled WGS sequence"/>
</dbReference>
<gene>
    <name evidence="1" type="ORF">BOTBODRAFT_646798</name>
</gene>
<evidence type="ECO:0000313" key="1">
    <source>
        <dbReference type="EMBL" id="KDQ17693.1"/>
    </source>
</evidence>
<organism evidence="1 2">
    <name type="scientific">Botryobasidium botryosum (strain FD-172 SS1)</name>
    <dbReference type="NCBI Taxonomy" id="930990"/>
    <lineage>
        <taxon>Eukaryota</taxon>
        <taxon>Fungi</taxon>
        <taxon>Dikarya</taxon>
        <taxon>Basidiomycota</taxon>
        <taxon>Agaricomycotina</taxon>
        <taxon>Agaricomycetes</taxon>
        <taxon>Cantharellales</taxon>
        <taxon>Botryobasidiaceae</taxon>
        <taxon>Botryobasidium</taxon>
    </lineage>
</organism>
<dbReference type="EMBL" id="KL198023">
    <property type="protein sequence ID" value="KDQ17693.1"/>
    <property type="molecule type" value="Genomic_DNA"/>
</dbReference>
<dbReference type="AlphaFoldDB" id="A0A067MPL6"/>
<dbReference type="HOGENOM" id="CLU_036620_0_0_1"/>
<evidence type="ECO:0000313" key="2">
    <source>
        <dbReference type="Proteomes" id="UP000027195"/>
    </source>
</evidence>
<dbReference type="InterPro" id="IPR052980">
    <property type="entry name" value="Crinkler_effector"/>
</dbReference>
<dbReference type="STRING" id="930990.A0A067MPL6"/>
<dbReference type="OrthoDB" id="19861at2759"/>
<dbReference type="InParanoid" id="A0A067MPL6"/>
<keyword evidence="2" id="KW-1185">Reference proteome</keyword>
<accession>A0A067MPL6</accession>
<proteinExistence type="predicted"/>
<reference evidence="2" key="1">
    <citation type="journal article" date="2014" name="Proc. Natl. Acad. Sci. U.S.A.">
        <title>Extensive sampling of basidiomycete genomes demonstrates inadequacy of the white-rot/brown-rot paradigm for wood decay fungi.</title>
        <authorList>
            <person name="Riley R."/>
            <person name="Salamov A.A."/>
            <person name="Brown D.W."/>
            <person name="Nagy L.G."/>
            <person name="Floudas D."/>
            <person name="Held B.W."/>
            <person name="Levasseur A."/>
            <person name="Lombard V."/>
            <person name="Morin E."/>
            <person name="Otillar R."/>
            <person name="Lindquist E.A."/>
            <person name="Sun H."/>
            <person name="LaButti K.M."/>
            <person name="Schmutz J."/>
            <person name="Jabbour D."/>
            <person name="Luo H."/>
            <person name="Baker S.E."/>
            <person name="Pisabarro A.G."/>
            <person name="Walton J.D."/>
            <person name="Blanchette R.A."/>
            <person name="Henrissat B."/>
            <person name="Martin F."/>
            <person name="Cullen D."/>
            <person name="Hibbett D.S."/>
            <person name="Grigoriev I.V."/>
        </authorList>
    </citation>
    <scope>NUCLEOTIDE SEQUENCE [LARGE SCALE GENOMIC DNA]</scope>
    <source>
        <strain evidence="2">FD-172 SS1</strain>
    </source>
</reference>